<dbReference type="PROSITE" id="PS51257">
    <property type="entry name" value="PROKAR_LIPOPROTEIN"/>
    <property type="match status" value="1"/>
</dbReference>
<dbReference type="Gene3D" id="1.25.40.10">
    <property type="entry name" value="Tetratricopeptide repeat domain"/>
    <property type="match status" value="2"/>
</dbReference>
<dbReference type="InterPro" id="IPR019734">
    <property type="entry name" value="TPR_rpt"/>
</dbReference>
<evidence type="ECO:0000313" key="4">
    <source>
        <dbReference type="EMBL" id="TFW73080.1"/>
    </source>
</evidence>
<evidence type="ECO:0000256" key="1">
    <source>
        <dbReference type="PROSITE-ProRule" id="PRU00339"/>
    </source>
</evidence>
<dbReference type="RefSeq" id="WP_135276390.1">
    <property type="nucleotide sequence ID" value="NZ_PQVH01000002.1"/>
</dbReference>
<proteinExistence type="predicted"/>
<keyword evidence="5" id="KW-1185">Reference proteome</keyword>
<gene>
    <name evidence="4" type="ORF">C3Y98_01615</name>
</gene>
<accession>A0A4Y9VUA4</accession>
<evidence type="ECO:0000259" key="3">
    <source>
        <dbReference type="Pfam" id="PF13399"/>
    </source>
</evidence>
<feature type="chain" id="PRO_5021373706" description="LytR/CpsA/Psr regulator C-terminal domain-containing protein" evidence="2">
    <location>
        <begin position="23"/>
        <end position="405"/>
    </location>
</feature>
<dbReference type="SMART" id="SM00028">
    <property type="entry name" value="TPR"/>
    <property type="match status" value="4"/>
</dbReference>
<dbReference type="AlphaFoldDB" id="A0A4Y9VUA4"/>
<feature type="repeat" description="TPR" evidence="1">
    <location>
        <begin position="150"/>
        <end position="183"/>
    </location>
</feature>
<dbReference type="PANTHER" id="PTHR12558">
    <property type="entry name" value="CELL DIVISION CYCLE 16,23,27"/>
    <property type="match status" value="1"/>
</dbReference>
<sequence length="405" mass="43885">MMKSKRKILSMACCVAVLSACASNQKAVEVPSWMISPNIKTSNAQASASAMYKLGRYYQGQRRDDLAIEAYQKSIYADASYVESYNGLGVVYARQGKYQKAIEAFKSALSYSPAAAHLYSNMGYAYYLQGQYAEAVSTLKQATNLDPSNQRALNNLGMAYAKAGSQGESIQAFTQAISVEAKAANIAVPAQNALSQENSADSAEVKPANMTEIFTAKVATPQVNLQELQLPKSEGVIRPASLPGAVPVVSSSVKLVQLTSNVFELQSQQLTAMPMHASEQPAVMSWAQSRVEVANGNGVTGMAGKVGKYLVGQGYPATRFTNQKPFTVRRSQIQYRDGHYAEAQLIKDSLPASTELIQRSDMRADISVRLVLGKDMSTHLAYFGTQQQKTQLALVVDEPKHGIAY</sequence>
<dbReference type="InterPro" id="IPR011990">
    <property type="entry name" value="TPR-like_helical_dom_sf"/>
</dbReference>
<dbReference type="PROSITE" id="PS50293">
    <property type="entry name" value="TPR_REGION"/>
    <property type="match status" value="2"/>
</dbReference>
<dbReference type="Pfam" id="PF13424">
    <property type="entry name" value="TPR_12"/>
    <property type="match status" value="1"/>
</dbReference>
<reference evidence="4 5" key="1">
    <citation type="submission" date="2018-02" db="EMBL/GenBank/DDBJ databases">
        <title>A novel lanthanide dependent methylotroph, Methylotenera sp. La3113.</title>
        <authorList>
            <person name="Lv H."/>
            <person name="Tani A."/>
        </authorList>
    </citation>
    <scope>NUCLEOTIDE SEQUENCE [LARGE SCALE GENOMIC DNA]</scope>
    <source>
        <strain evidence="4 5">La3113</strain>
    </source>
</reference>
<dbReference type="Pfam" id="PF13414">
    <property type="entry name" value="TPR_11"/>
    <property type="match status" value="1"/>
</dbReference>
<keyword evidence="2" id="KW-0732">Signal</keyword>
<keyword evidence="1" id="KW-0802">TPR repeat</keyword>
<feature type="signal peptide" evidence="2">
    <location>
        <begin position="1"/>
        <end position="22"/>
    </location>
</feature>
<dbReference type="PROSITE" id="PS50005">
    <property type="entry name" value="TPR"/>
    <property type="match status" value="4"/>
</dbReference>
<feature type="domain" description="LytR/CpsA/Psr regulator C-terminal" evidence="3">
    <location>
        <begin position="289"/>
        <end position="375"/>
    </location>
</feature>
<feature type="repeat" description="TPR" evidence="1">
    <location>
        <begin position="48"/>
        <end position="81"/>
    </location>
</feature>
<dbReference type="Pfam" id="PF13399">
    <property type="entry name" value="LytR_C"/>
    <property type="match status" value="1"/>
</dbReference>
<dbReference type="PANTHER" id="PTHR12558:SF33">
    <property type="entry name" value="BLL7664 PROTEIN"/>
    <property type="match status" value="1"/>
</dbReference>
<feature type="repeat" description="TPR" evidence="1">
    <location>
        <begin position="116"/>
        <end position="149"/>
    </location>
</feature>
<evidence type="ECO:0000256" key="2">
    <source>
        <dbReference type="SAM" id="SignalP"/>
    </source>
</evidence>
<organism evidence="4 5">
    <name type="scientific">Methylotenera oryzisoli</name>
    <dbReference type="NCBI Taxonomy" id="2080758"/>
    <lineage>
        <taxon>Bacteria</taxon>
        <taxon>Pseudomonadati</taxon>
        <taxon>Pseudomonadota</taxon>
        <taxon>Betaproteobacteria</taxon>
        <taxon>Nitrosomonadales</taxon>
        <taxon>Methylophilaceae</taxon>
        <taxon>Methylotenera</taxon>
    </lineage>
</organism>
<comment type="caution">
    <text evidence="4">The sequence shown here is derived from an EMBL/GenBank/DDBJ whole genome shotgun (WGS) entry which is preliminary data.</text>
</comment>
<dbReference type="SUPFAM" id="SSF48452">
    <property type="entry name" value="TPR-like"/>
    <property type="match status" value="1"/>
</dbReference>
<protein>
    <recommendedName>
        <fullName evidence="3">LytR/CpsA/Psr regulator C-terminal domain-containing protein</fullName>
    </recommendedName>
</protein>
<evidence type="ECO:0000313" key="5">
    <source>
        <dbReference type="Proteomes" id="UP000297706"/>
    </source>
</evidence>
<dbReference type="OrthoDB" id="128717at2"/>
<dbReference type="Gene3D" id="3.30.70.2390">
    <property type="match status" value="1"/>
</dbReference>
<dbReference type="EMBL" id="PQVH01000002">
    <property type="protein sequence ID" value="TFW73080.1"/>
    <property type="molecule type" value="Genomic_DNA"/>
</dbReference>
<dbReference type="Proteomes" id="UP000297706">
    <property type="component" value="Unassembled WGS sequence"/>
</dbReference>
<feature type="repeat" description="TPR" evidence="1">
    <location>
        <begin position="82"/>
        <end position="115"/>
    </location>
</feature>
<dbReference type="InterPro" id="IPR027381">
    <property type="entry name" value="LytR/CpsA/Psr_C"/>
</dbReference>
<name>A0A4Y9VUA4_9PROT</name>